<reference evidence="2 3" key="1">
    <citation type="submission" date="2020-02" db="EMBL/GenBank/DDBJ databases">
        <authorList>
            <person name="Ferguson B K."/>
        </authorList>
    </citation>
    <scope>NUCLEOTIDE SEQUENCE [LARGE SCALE GENOMIC DNA]</scope>
</reference>
<dbReference type="AlphaFoldDB" id="A0A6H5HRM0"/>
<dbReference type="EMBL" id="CADCXU010033983">
    <property type="protein sequence ID" value="CAB0019543.1"/>
    <property type="molecule type" value="Genomic_DNA"/>
</dbReference>
<sequence length="240" mass="27518">MFQLNADEKFDQFLFRILNQSRRSFATSSISKDRLIITRTRTRIPCGAEQLTCGRAVARSLVAHKEKPSRAAGVRDARPPAPPPLPDGDRFRAEGLDFLQPQHPADMLYSRFDDFAPRILNTRLPRVAIEFEHFAQRAPWPCYRRNDFFSRSNRKKSLLILVNGSIVIVLKSRIGTELPKKLFPIHIYSESLPEQVTKISLRIKRVLHSANEDVPYPYGRTSCLILRVSDPDVFLIASFN</sequence>
<evidence type="ECO:0000313" key="2">
    <source>
        <dbReference type="EMBL" id="CAB0019543.1"/>
    </source>
</evidence>
<protein>
    <submittedName>
        <fullName evidence="2">Uncharacterized protein</fullName>
    </submittedName>
</protein>
<accession>A0A6H5HRM0</accession>
<gene>
    <name evidence="2" type="ORF">NTEN_LOCUS23255</name>
</gene>
<evidence type="ECO:0000256" key="1">
    <source>
        <dbReference type="SAM" id="MobiDB-lite"/>
    </source>
</evidence>
<organism evidence="2 3">
    <name type="scientific">Nesidiocoris tenuis</name>
    <dbReference type="NCBI Taxonomy" id="355587"/>
    <lineage>
        <taxon>Eukaryota</taxon>
        <taxon>Metazoa</taxon>
        <taxon>Ecdysozoa</taxon>
        <taxon>Arthropoda</taxon>
        <taxon>Hexapoda</taxon>
        <taxon>Insecta</taxon>
        <taxon>Pterygota</taxon>
        <taxon>Neoptera</taxon>
        <taxon>Paraneoptera</taxon>
        <taxon>Hemiptera</taxon>
        <taxon>Heteroptera</taxon>
        <taxon>Panheteroptera</taxon>
        <taxon>Cimicomorpha</taxon>
        <taxon>Miridae</taxon>
        <taxon>Dicyphina</taxon>
        <taxon>Nesidiocoris</taxon>
    </lineage>
</organism>
<proteinExistence type="predicted"/>
<feature type="compositionally biased region" description="Basic and acidic residues" evidence="1">
    <location>
        <begin position="67"/>
        <end position="78"/>
    </location>
</feature>
<evidence type="ECO:0000313" key="3">
    <source>
        <dbReference type="Proteomes" id="UP000479000"/>
    </source>
</evidence>
<name>A0A6H5HRM0_9HEMI</name>
<feature type="region of interest" description="Disordered" evidence="1">
    <location>
        <begin position="67"/>
        <end position="87"/>
    </location>
</feature>
<dbReference type="Proteomes" id="UP000479000">
    <property type="component" value="Unassembled WGS sequence"/>
</dbReference>
<keyword evidence="3" id="KW-1185">Reference proteome</keyword>